<evidence type="ECO:0000313" key="2">
    <source>
        <dbReference type="EMBL" id="RLM56124.1"/>
    </source>
</evidence>
<dbReference type="AlphaFoldDB" id="A0A3L6PII8"/>
<proteinExistence type="predicted"/>
<dbReference type="EMBL" id="PQIB02000018">
    <property type="protein sequence ID" value="RLM56124.1"/>
    <property type="molecule type" value="Genomic_DNA"/>
</dbReference>
<feature type="region of interest" description="Disordered" evidence="1">
    <location>
        <begin position="1"/>
        <end position="30"/>
    </location>
</feature>
<feature type="compositionally biased region" description="Acidic residues" evidence="1">
    <location>
        <begin position="290"/>
        <end position="303"/>
    </location>
</feature>
<evidence type="ECO:0000256" key="1">
    <source>
        <dbReference type="SAM" id="MobiDB-lite"/>
    </source>
</evidence>
<feature type="compositionally biased region" description="Acidic residues" evidence="1">
    <location>
        <begin position="109"/>
        <end position="128"/>
    </location>
</feature>
<reference evidence="3" key="1">
    <citation type="journal article" date="2019" name="Nat. Commun.">
        <title>The genome of broomcorn millet.</title>
        <authorList>
            <person name="Zou C."/>
            <person name="Miki D."/>
            <person name="Li D."/>
            <person name="Tang Q."/>
            <person name="Xiao L."/>
            <person name="Rajput S."/>
            <person name="Deng P."/>
            <person name="Jia W."/>
            <person name="Huang R."/>
            <person name="Zhang M."/>
            <person name="Sun Y."/>
            <person name="Hu J."/>
            <person name="Fu X."/>
            <person name="Schnable P.S."/>
            <person name="Li F."/>
            <person name="Zhang H."/>
            <person name="Feng B."/>
            <person name="Zhu X."/>
            <person name="Liu R."/>
            <person name="Schnable J.C."/>
            <person name="Zhu J.-K."/>
            <person name="Zhang H."/>
        </authorList>
    </citation>
    <scope>NUCLEOTIDE SEQUENCE [LARGE SCALE GENOMIC DNA]</scope>
</reference>
<feature type="region of interest" description="Disordered" evidence="1">
    <location>
        <begin position="253"/>
        <end position="303"/>
    </location>
</feature>
<accession>A0A3L6PII8</accession>
<feature type="region of interest" description="Disordered" evidence="1">
    <location>
        <begin position="87"/>
        <end position="134"/>
    </location>
</feature>
<organism evidence="2 3">
    <name type="scientific">Panicum miliaceum</name>
    <name type="common">Proso millet</name>
    <name type="synonym">Broomcorn millet</name>
    <dbReference type="NCBI Taxonomy" id="4540"/>
    <lineage>
        <taxon>Eukaryota</taxon>
        <taxon>Viridiplantae</taxon>
        <taxon>Streptophyta</taxon>
        <taxon>Embryophyta</taxon>
        <taxon>Tracheophyta</taxon>
        <taxon>Spermatophyta</taxon>
        <taxon>Magnoliopsida</taxon>
        <taxon>Liliopsida</taxon>
        <taxon>Poales</taxon>
        <taxon>Poaceae</taxon>
        <taxon>PACMAD clade</taxon>
        <taxon>Panicoideae</taxon>
        <taxon>Panicodae</taxon>
        <taxon>Paniceae</taxon>
        <taxon>Panicinae</taxon>
        <taxon>Panicum</taxon>
        <taxon>Panicum sect. Panicum</taxon>
    </lineage>
</organism>
<comment type="caution">
    <text evidence="2">The sequence shown here is derived from an EMBL/GenBank/DDBJ whole genome shotgun (WGS) entry which is preliminary data.</text>
</comment>
<keyword evidence="3" id="KW-1185">Reference proteome</keyword>
<dbReference type="Proteomes" id="UP000275267">
    <property type="component" value="Unassembled WGS sequence"/>
</dbReference>
<sequence>MARTYQTARKRTGGRQVRIAPVELAPPAPVPAPVEEVEAMEEEPAEAYYFVDGDDGRIMAVDEEGNQFTPPASPVVEAPPPPLVVPAPAPAPALVTAGGSPGNSVGIDDGGDDDEDNDNNDNNDDQGDDPPRTRQLCCVRTSDRELGHLSLVLQGVLQELGNHVNPHYHTHHYIDPALGDYYLTRVHVSAMPHATYDASVSNAARRALWSICHTHRQELQNTEYRHLPRRLSGTPRQFLAGALSPPATMVRRSTAAARPSRDPHHLRRAALSLPGLIRASTEPRSTGFEENSEEEDFDDFEEF</sequence>
<evidence type="ECO:0000313" key="3">
    <source>
        <dbReference type="Proteomes" id="UP000275267"/>
    </source>
</evidence>
<protein>
    <submittedName>
        <fullName evidence="2">Uncharacterized protein</fullName>
    </submittedName>
</protein>
<name>A0A3L6PII8_PANMI</name>
<gene>
    <name evidence="2" type="ORF">C2845_PM10G10520</name>
</gene>